<evidence type="ECO:0000256" key="1">
    <source>
        <dbReference type="ARBA" id="ARBA00022553"/>
    </source>
</evidence>
<keyword evidence="2 8" id="KW-0808">Transferase</keyword>
<protein>
    <recommendedName>
        <fullName evidence="8">Polyphosphate kinase</fullName>
        <ecNumber evidence="8">2.7.4.1</ecNumber>
    </recommendedName>
</protein>
<dbReference type="PANTHER" id="PTHR30218">
    <property type="entry name" value="POLYPHOSPHATE KINASE"/>
    <property type="match status" value="1"/>
</dbReference>
<evidence type="ECO:0000256" key="5">
    <source>
        <dbReference type="ARBA" id="ARBA00022777"/>
    </source>
</evidence>
<feature type="domain" description="PLD phosphodiesterase" evidence="9">
    <location>
        <begin position="370"/>
        <end position="400"/>
    </location>
</feature>
<dbReference type="EMBL" id="LIBO01000035">
    <property type="protein sequence ID" value="KRO62775.1"/>
    <property type="molecule type" value="Genomic_DNA"/>
</dbReference>
<evidence type="ECO:0000256" key="2">
    <source>
        <dbReference type="ARBA" id="ARBA00022679"/>
    </source>
</evidence>
<evidence type="ECO:0000313" key="10">
    <source>
        <dbReference type="EMBL" id="KRO62775.1"/>
    </source>
</evidence>
<accession>A0A0R2RJH6</accession>
<proteinExistence type="inferred from homology"/>
<gene>
    <name evidence="10" type="ORF">ABR82_06130</name>
</gene>
<dbReference type="GO" id="GO:0008976">
    <property type="term" value="F:polyphosphate kinase activity"/>
    <property type="evidence" value="ECO:0007669"/>
    <property type="project" value="UniProtKB-EC"/>
</dbReference>
<dbReference type="CDD" id="cd09165">
    <property type="entry name" value="PLDc_PaPPK1_C1_like"/>
    <property type="match status" value="1"/>
</dbReference>
<comment type="caution">
    <text evidence="10">The sequence shown here is derived from an EMBL/GenBank/DDBJ whole genome shotgun (WGS) entry which is preliminary data.</text>
</comment>
<keyword evidence="3" id="KW-0479">Metal-binding</keyword>
<reference evidence="10 11" key="1">
    <citation type="submission" date="2015-10" db="EMBL/GenBank/DDBJ databases">
        <title>Metagenome-Assembled Genomes uncover a global brackish microbiome.</title>
        <authorList>
            <person name="Hugerth L.W."/>
            <person name="Larsson J."/>
            <person name="Alneberg J."/>
            <person name="Lindh M.V."/>
            <person name="Legrand C."/>
            <person name="Pinhassi J."/>
            <person name="Andersson A.F."/>
        </authorList>
    </citation>
    <scope>NUCLEOTIDE SEQUENCE [LARGE SCALE GENOMIC DNA]</scope>
    <source>
        <strain evidence="10">BACL18 MAG-120507-bin52</strain>
    </source>
</reference>
<dbReference type="PROSITE" id="PS50035">
    <property type="entry name" value="PLD"/>
    <property type="match status" value="1"/>
</dbReference>
<evidence type="ECO:0000256" key="4">
    <source>
        <dbReference type="ARBA" id="ARBA00022741"/>
    </source>
</evidence>
<dbReference type="Pfam" id="PF17941">
    <property type="entry name" value="PP_kinase_C_1"/>
    <property type="match status" value="1"/>
</dbReference>
<dbReference type="FunFam" id="3.30.870.10:FF:000001">
    <property type="entry name" value="Polyphosphate kinase"/>
    <property type="match status" value="1"/>
</dbReference>
<dbReference type="GO" id="GO:0005524">
    <property type="term" value="F:ATP binding"/>
    <property type="evidence" value="ECO:0007669"/>
    <property type="project" value="UniProtKB-KW"/>
</dbReference>
<keyword evidence="7" id="KW-0460">Magnesium</keyword>
<dbReference type="InterPro" id="IPR036830">
    <property type="entry name" value="PP_kinase_middle_dom_sf"/>
</dbReference>
<dbReference type="AlphaFoldDB" id="A0A0R2RJH6"/>
<dbReference type="InterPro" id="IPR003414">
    <property type="entry name" value="PP_kinase"/>
</dbReference>
<dbReference type="GO" id="GO:0006799">
    <property type="term" value="P:polyphosphate biosynthetic process"/>
    <property type="evidence" value="ECO:0007669"/>
    <property type="project" value="InterPro"/>
</dbReference>
<dbReference type="InterPro" id="IPR025200">
    <property type="entry name" value="PPK_C_dom2"/>
</dbReference>
<comment type="similarity">
    <text evidence="8">Belongs to the polyphosphate kinase 1 (PPK1) family.</text>
</comment>
<evidence type="ECO:0000259" key="9">
    <source>
        <dbReference type="PROSITE" id="PS50035"/>
    </source>
</evidence>
<dbReference type="GO" id="GO:0046872">
    <property type="term" value="F:metal ion binding"/>
    <property type="evidence" value="ECO:0007669"/>
    <property type="project" value="UniProtKB-KW"/>
</dbReference>
<evidence type="ECO:0000256" key="8">
    <source>
        <dbReference type="RuleBase" id="RU003800"/>
    </source>
</evidence>
<dbReference type="Proteomes" id="UP000051269">
    <property type="component" value="Unassembled WGS sequence"/>
</dbReference>
<comment type="function">
    <text evidence="8">Catalyzes the reversible transfer of the terminal phosphate of ATP to form a long-chain polyphosphate (polyP).</text>
</comment>
<organism evidence="10 11">
    <name type="scientific">Verrucomicrobia subdivision 6 bacterium BACL9 MAG-120507-bin52</name>
    <dbReference type="NCBI Taxonomy" id="1655590"/>
    <lineage>
        <taxon>Bacteria</taxon>
        <taxon>Pseudomonadati</taxon>
        <taxon>Verrucomicrobiota</taxon>
        <taxon>Verrucomicrobiia</taxon>
        <taxon>Verrucomicrobiales</taxon>
        <taxon>Verrucomicrobia subdivision 6</taxon>
    </lineage>
</organism>
<dbReference type="SUPFAM" id="SSF143724">
    <property type="entry name" value="PHP14-like"/>
    <property type="match status" value="1"/>
</dbReference>
<name>A0A0R2RJH6_9BACT</name>
<evidence type="ECO:0000256" key="3">
    <source>
        <dbReference type="ARBA" id="ARBA00022723"/>
    </source>
</evidence>
<dbReference type="Gene3D" id="3.30.1840.10">
    <property type="entry name" value="Polyphosphate kinase middle domain"/>
    <property type="match status" value="1"/>
</dbReference>
<evidence type="ECO:0000256" key="6">
    <source>
        <dbReference type="ARBA" id="ARBA00022840"/>
    </source>
</evidence>
<keyword evidence="1 8" id="KW-0597">Phosphoprotein</keyword>
<dbReference type="Gene3D" id="3.30.870.10">
    <property type="entry name" value="Endonuclease Chain A"/>
    <property type="match status" value="2"/>
</dbReference>
<dbReference type="SUPFAM" id="SSF56024">
    <property type="entry name" value="Phospholipase D/nuclease"/>
    <property type="match status" value="2"/>
</dbReference>
<keyword evidence="5" id="KW-0418">Kinase</keyword>
<dbReference type="GO" id="GO:0009358">
    <property type="term" value="C:polyphosphate kinase complex"/>
    <property type="evidence" value="ECO:0007669"/>
    <property type="project" value="InterPro"/>
</dbReference>
<comment type="PTM">
    <text evidence="8">An intermediate of this reaction is the autophosphorylated ppk in which a phosphate is covalently linked to a histidine residue through a N-P bond.</text>
</comment>
<evidence type="ECO:0000313" key="11">
    <source>
        <dbReference type="Proteomes" id="UP000051269"/>
    </source>
</evidence>
<dbReference type="Pfam" id="PF13090">
    <property type="entry name" value="PP_kinase_C"/>
    <property type="match status" value="1"/>
</dbReference>
<dbReference type="InterPro" id="IPR041108">
    <property type="entry name" value="PP_kinase_C_1"/>
</dbReference>
<dbReference type="CDD" id="cd09168">
    <property type="entry name" value="PLDc_PaPPK1_C2_like"/>
    <property type="match status" value="1"/>
</dbReference>
<sequence>MKIYGAWPTRITRNSELYIDEEEAHNLLLTIEEELQKRNRGAAVRLELTQDCPVEIETYLLGHLHLSHEDVYRVTGPVNLTQLFSLTESGRGLPNLHDPLFTPSIPPPLALPARTFDAIRQNDILLHHPYESFQPIISLLEQAAVDPQVLAIKMTLYRTSGDSPLLNALIAAAHNEKQVTILVELKARFDEANNIAWARKMEEAGIHVVYGLVGLKTHCKILLIVRKEEDHLQSYLHLGTGNYHPRTARFYTDFSLLTCRPVLTTEVASLFNVLTGMSETAHFDELLVAPFNFAPRLLELIHRESAHHRAGRPAGIFIKANALVDPEIIQSLYASSQEGVPIQLLIRGICCLRPGMPGLSENIRVRSIVDRFLEHSRIYVFTNAGDPLVFIGSADLMPRNLHRRVEVVFPILDPELRQHFLDTILPAYTSDNRKARVLGQNGLSTRAPVPSGTPPRRVQDEFLLRYNPKSADIPQITPALWHPTTPIRSVNA</sequence>
<evidence type="ECO:0000256" key="7">
    <source>
        <dbReference type="ARBA" id="ARBA00022842"/>
    </source>
</evidence>
<dbReference type="NCBIfam" id="TIGR03705">
    <property type="entry name" value="poly_P_kin"/>
    <property type="match status" value="1"/>
</dbReference>
<dbReference type="InterPro" id="IPR024953">
    <property type="entry name" value="PP_kinase_middle"/>
</dbReference>
<keyword evidence="4" id="KW-0547">Nucleotide-binding</keyword>
<dbReference type="EC" id="2.7.4.1" evidence="8"/>
<dbReference type="PANTHER" id="PTHR30218:SF0">
    <property type="entry name" value="POLYPHOSPHATE KINASE"/>
    <property type="match status" value="1"/>
</dbReference>
<keyword evidence="6" id="KW-0067">ATP-binding</keyword>
<dbReference type="Pfam" id="PF02503">
    <property type="entry name" value="PP_kinase"/>
    <property type="match status" value="1"/>
</dbReference>
<comment type="catalytic activity">
    <reaction evidence="8">
        <text>[phosphate](n) + ATP = [phosphate](n+1) + ADP</text>
        <dbReference type="Rhea" id="RHEA:19573"/>
        <dbReference type="Rhea" id="RHEA-COMP:9859"/>
        <dbReference type="Rhea" id="RHEA-COMP:14280"/>
        <dbReference type="ChEBI" id="CHEBI:16838"/>
        <dbReference type="ChEBI" id="CHEBI:30616"/>
        <dbReference type="ChEBI" id="CHEBI:456216"/>
        <dbReference type="EC" id="2.7.4.1"/>
    </reaction>
</comment>
<dbReference type="InterPro" id="IPR001736">
    <property type="entry name" value="PLipase_D/transphosphatidylase"/>
</dbReference>